<dbReference type="Proteomes" id="UP000886523">
    <property type="component" value="Unassembled WGS sequence"/>
</dbReference>
<reference evidence="2" key="1">
    <citation type="journal article" date="2020" name="Nat. Commun.">
        <title>Large-scale genome sequencing of mycorrhizal fungi provides insights into the early evolution of symbiotic traits.</title>
        <authorList>
            <person name="Miyauchi S."/>
            <person name="Kiss E."/>
            <person name="Kuo A."/>
            <person name="Drula E."/>
            <person name="Kohler A."/>
            <person name="Sanchez-Garcia M."/>
            <person name="Morin E."/>
            <person name="Andreopoulos B."/>
            <person name="Barry K.W."/>
            <person name="Bonito G."/>
            <person name="Buee M."/>
            <person name="Carver A."/>
            <person name="Chen C."/>
            <person name="Cichocki N."/>
            <person name="Clum A."/>
            <person name="Culley D."/>
            <person name="Crous P.W."/>
            <person name="Fauchery L."/>
            <person name="Girlanda M."/>
            <person name="Hayes R.D."/>
            <person name="Keri Z."/>
            <person name="LaButti K."/>
            <person name="Lipzen A."/>
            <person name="Lombard V."/>
            <person name="Magnuson J."/>
            <person name="Maillard F."/>
            <person name="Murat C."/>
            <person name="Nolan M."/>
            <person name="Ohm R.A."/>
            <person name="Pangilinan J."/>
            <person name="Pereira M.F."/>
            <person name="Perotto S."/>
            <person name="Peter M."/>
            <person name="Pfister S."/>
            <person name="Riley R."/>
            <person name="Sitrit Y."/>
            <person name="Stielow J.B."/>
            <person name="Szollosi G."/>
            <person name="Zifcakova L."/>
            <person name="Stursova M."/>
            <person name="Spatafora J.W."/>
            <person name="Tedersoo L."/>
            <person name="Vaario L.M."/>
            <person name="Yamada A."/>
            <person name="Yan M."/>
            <person name="Wang P."/>
            <person name="Xu J."/>
            <person name="Bruns T."/>
            <person name="Baldrian P."/>
            <person name="Vilgalys R."/>
            <person name="Dunand C."/>
            <person name="Henrissat B."/>
            <person name="Grigoriev I.V."/>
            <person name="Hibbett D."/>
            <person name="Nagy L.G."/>
            <person name="Martin F.M."/>
        </authorList>
    </citation>
    <scope>NUCLEOTIDE SEQUENCE</scope>
    <source>
        <strain evidence="2">UP504</strain>
    </source>
</reference>
<feature type="domain" description="NAD(P)-binding" evidence="1">
    <location>
        <begin position="3"/>
        <end position="160"/>
    </location>
</feature>
<comment type="caution">
    <text evidence="2">The sequence shown here is derived from an EMBL/GenBank/DDBJ whole genome shotgun (WGS) entry which is preliminary data.</text>
</comment>
<protein>
    <recommendedName>
        <fullName evidence="1">NAD(P)-binding domain-containing protein</fullName>
    </recommendedName>
</protein>
<dbReference type="Pfam" id="PF13460">
    <property type="entry name" value="NAD_binding_10"/>
    <property type="match status" value="1"/>
</dbReference>
<evidence type="ECO:0000259" key="1">
    <source>
        <dbReference type="Pfam" id="PF13460"/>
    </source>
</evidence>
<accession>A0A9P6E1H9</accession>
<evidence type="ECO:0000313" key="2">
    <source>
        <dbReference type="EMBL" id="KAF9519534.1"/>
    </source>
</evidence>
<dbReference type="AlphaFoldDB" id="A0A9P6E1H9"/>
<sequence>ELALGRRHSVTIYARSPHKLPEEISSNLVTVVKGGVFESCFRPKEGVAPNYGVISALGPKFGQPSRNPLAAGYEDLLRLMYKYCIQRIVLLSTLSMSSPEDRFSIIREILVAGIIIGYTAWTDVVAIGKFMQYGAAEGLDVTIARVARLNGADGGTLKVGFIGDGKVVG</sequence>
<name>A0A9P6E1H9_9AGAM</name>
<keyword evidence="3" id="KW-1185">Reference proteome</keyword>
<dbReference type="SUPFAM" id="SSF51735">
    <property type="entry name" value="NAD(P)-binding Rossmann-fold domains"/>
    <property type="match status" value="1"/>
</dbReference>
<dbReference type="OrthoDB" id="10254221at2759"/>
<evidence type="ECO:0000313" key="3">
    <source>
        <dbReference type="Proteomes" id="UP000886523"/>
    </source>
</evidence>
<dbReference type="InterPro" id="IPR036291">
    <property type="entry name" value="NAD(P)-bd_dom_sf"/>
</dbReference>
<dbReference type="InterPro" id="IPR016040">
    <property type="entry name" value="NAD(P)-bd_dom"/>
</dbReference>
<proteinExistence type="predicted"/>
<organism evidence="2 3">
    <name type="scientific">Hydnum rufescens UP504</name>
    <dbReference type="NCBI Taxonomy" id="1448309"/>
    <lineage>
        <taxon>Eukaryota</taxon>
        <taxon>Fungi</taxon>
        <taxon>Dikarya</taxon>
        <taxon>Basidiomycota</taxon>
        <taxon>Agaricomycotina</taxon>
        <taxon>Agaricomycetes</taxon>
        <taxon>Cantharellales</taxon>
        <taxon>Hydnaceae</taxon>
        <taxon>Hydnum</taxon>
    </lineage>
</organism>
<feature type="non-terminal residue" evidence="2">
    <location>
        <position position="1"/>
    </location>
</feature>
<gene>
    <name evidence="2" type="ORF">BS47DRAFT_1288308</name>
</gene>
<dbReference type="Gene3D" id="3.40.50.720">
    <property type="entry name" value="NAD(P)-binding Rossmann-like Domain"/>
    <property type="match status" value="1"/>
</dbReference>
<dbReference type="EMBL" id="MU128917">
    <property type="protein sequence ID" value="KAF9519534.1"/>
    <property type="molecule type" value="Genomic_DNA"/>
</dbReference>